<sequence length="91" mass="10451">MPRFSANLSLLFTERPLLERFAAARDAGFEAIERYGPERWFPAFEEKTMRFKDLEHRLGSDIPDDALAFWNINLFYKTGIAPATVISAPEV</sequence>
<reference evidence="2" key="1">
    <citation type="submission" date="2016-10" db="EMBL/GenBank/DDBJ databases">
        <authorList>
            <person name="Varghese N."/>
            <person name="Submissions S."/>
        </authorList>
    </citation>
    <scope>NUCLEOTIDE SEQUENCE [LARGE SCALE GENOMIC DNA]</scope>
    <source>
        <strain evidence="2">CGMCC 1.6474</strain>
    </source>
</reference>
<evidence type="ECO:0000313" key="2">
    <source>
        <dbReference type="Proteomes" id="UP000198804"/>
    </source>
</evidence>
<dbReference type="Proteomes" id="UP000198804">
    <property type="component" value="Unassembled WGS sequence"/>
</dbReference>
<evidence type="ECO:0000313" key="1">
    <source>
        <dbReference type="EMBL" id="SFK27668.1"/>
    </source>
</evidence>
<proteinExistence type="predicted"/>
<dbReference type="SUPFAM" id="SSF51658">
    <property type="entry name" value="Xylose isomerase-like"/>
    <property type="match status" value="1"/>
</dbReference>
<keyword evidence="2" id="KW-1185">Reference proteome</keyword>
<evidence type="ECO:0008006" key="3">
    <source>
        <dbReference type="Google" id="ProtNLM"/>
    </source>
</evidence>
<protein>
    <recommendedName>
        <fullName evidence="3">Hydroxypyruvate isomerase</fullName>
    </recommendedName>
</protein>
<dbReference type="EMBL" id="FOSV01000001">
    <property type="protein sequence ID" value="SFK27668.1"/>
    <property type="molecule type" value="Genomic_DNA"/>
</dbReference>
<gene>
    <name evidence="1" type="ORF">SAMN04488125_10174</name>
</gene>
<name>A0A1I3Y746_9HYPH</name>
<dbReference type="STRING" id="414703.SAMN04488125_10174"/>
<dbReference type="AlphaFoldDB" id="A0A1I3Y746"/>
<dbReference type="Gene3D" id="3.20.20.150">
    <property type="entry name" value="Divalent-metal-dependent TIM barrel enzymes"/>
    <property type="match status" value="1"/>
</dbReference>
<accession>A0A1I3Y746</accession>
<organism evidence="1 2">
    <name type="scientific">Methylorubrum salsuginis</name>
    <dbReference type="NCBI Taxonomy" id="414703"/>
    <lineage>
        <taxon>Bacteria</taxon>
        <taxon>Pseudomonadati</taxon>
        <taxon>Pseudomonadota</taxon>
        <taxon>Alphaproteobacteria</taxon>
        <taxon>Hyphomicrobiales</taxon>
        <taxon>Methylobacteriaceae</taxon>
        <taxon>Methylorubrum</taxon>
    </lineage>
</organism>
<dbReference type="InterPro" id="IPR036237">
    <property type="entry name" value="Xyl_isomerase-like_sf"/>
</dbReference>